<evidence type="ECO:0000259" key="8">
    <source>
        <dbReference type="PROSITE" id="PS50113"/>
    </source>
</evidence>
<dbReference type="InterPro" id="IPR003594">
    <property type="entry name" value="HATPase_dom"/>
</dbReference>
<dbReference type="GO" id="GO:0004673">
    <property type="term" value="F:protein histidine kinase activity"/>
    <property type="evidence" value="ECO:0007669"/>
    <property type="project" value="UniProtKB-EC"/>
</dbReference>
<evidence type="ECO:0000259" key="7">
    <source>
        <dbReference type="PROSITE" id="PS50109"/>
    </source>
</evidence>
<comment type="catalytic activity">
    <reaction evidence="1">
        <text>ATP + protein L-histidine = ADP + protein N-phospho-L-histidine.</text>
        <dbReference type="EC" id="2.7.13.3"/>
    </reaction>
</comment>
<dbReference type="PANTHER" id="PTHR44936">
    <property type="entry name" value="SENSOR PROTEIN CREC"/>
    <property type="match status" value="1"/>
</dbReference>
<feature type="domain" description="Histidine kinase" evidence="7">
    <location>
        <begin position="137"/>
        <end position="343"/>
    </location>
</feature>
<dbReference type="InterPro" id="IPR000700">
    <property type="entry name" value="PAS-assoc_C"/>
</dbReference>
<dbReference type="InterPro" id="IPR036890">
    <property type="entry name" value="HATPase_C_sf"/>
</dbReference>
<sequence>MSGIDDPARMVSEFYRSVFYRIENPTLIIGPEFVVRDANPAAATFLGCDDPDEVVGTHVQEIVVDEDVIAAVAERVSRDDRWTGEVRIRTFDSRIYFGKGSAVPVEADDGDQYIVGLFTDLTQRRRHTRSLKVLNRVLRHNIRNEVNVLLGHVELLREYVGAEGEESLDAMSETLRDLIDRADVARELETTIRGNDRDVLSSVDLTARLERAVRTAEATLDATFEYDPDGSVAVIADEAVGTMLDEVLENAVEHNDADRPRVRVTTTVDEDEAVVRVADNGPGVPPGDRDRIFGREEIDQTHHGQGFGLFFVDQVMMNYGGQIEVDESDLGGAEFRLRFPRAR</sequence>
<dbReference type="PRINTS" id="PR00344">
    <property type="entry name" value="BCTRLSENSOR"/>
</dbReference>
<keyword evidence="10" id="KW-1185">Reference proteome</keyword>
<dbReference type="InterPro" id="IPR004358">
    <property type="entry name" value="Sig_transdc_His_kin-like_C"/>
</dbReference>
<keyword evidence="6" id="KW-0067">ATP-binding</keyword>
<evidence type="ECO:0000256" key="5">
    <source>
        <dbReference type="ARBA" id="ARBA00022777"/>
    </source>
</evidence>
<dbReference type="SMART" id="SM00387">
    <property type="entry name" value="HATPase_c"/>
    <property type="match status" value="1"/>
</dbReference>
<feature type="domain" description="PAC" evidence="8">
    <location>
        <begin position="82"/>
        <end position="133"/>
    </location>
</feature>
<dbReference type="InterPro" id="IPR000014">
    <property type="entry name" value="PAS"/>
</dbReference>
<dbReference type="InParanoid" id="A0A554MY20"/>
<evidence type="ECO:0000256" key="1">
    <source>
        <dbReference type="ARBA" id="ARBA00000085"/>
    </source>
</evidence>
<dbReference type="Proteomes" id="UP000319894">
    <property type="component" value="Unassembled WGS sequence"/>
</dbReference>
<comment type="caution">
    <text evidence="9">The sequence shown here is derived from an EMBL/GenBank/DDBJ whole genome shotgun (WGS) entry which is preliminary data.</text>
</comment>
<dbReference type="AlphaFoldDB" id="A0A554MY20"/>
<accession>A0A554MY20</accession>
<dbReference type="NCBIfam" id="TIGR00229">
    <property type="entry name" value="sensory_box"/>
    <property type="match status" value="1"/>
</dbReference>
<dbReference type="Pfam" id="PF13426">
    <property type="entry name" value="PAS_9"/>
    <property type="match status" value="1"/>
</dbReference>
<keyword evidence="3" id="KW-0808">Transferase</keyword>
<dbReference type="CDD" id="cd00130">
    <property type="entry name" value="PAS"/>
    <property type="match status" value="1"/>
</dbReference>
<keyword evidence="5" id="KW-0418">Kinase</keyword>
<dbReference type="PROSITE" id="PS50113">
    <property type="entry name" value="PAC"/>
    <property type="match status" value="1"/>
</dbReference>
<evidence type="ECO:0000256" key="6">
    <source>
        <dbReference type="ARBA" id="ARBA00022840"/>
    </source>
</evidence>
<organism evidence="9 10">
    <name type="scientific">Haloglomus irregulare</name>
    <dbReference type="NCBI Taxonomy" id="2234134"/>
    <lineage>
        <taxon>Archaea</taxon>
        <taxon>Methanobacteriati</taxon>
        <taxon>Methanobacteriota</taxon>
        <taxon>Stenosarchaea group</taxon>
        <taxon>Halobacteria</taxon>
        <taxon>Halobacteriales</taxon>
        <taxon>Natronomonadaceae</taxon>
        <taxon>Haloglomus</taxon>
    </lineage>
</organism>
<proteinExistence type="predicted"/>
<dbReference type="GO" id="GO:0005524">
    <property type="term" value="F:ATP binding"/>
    <property type="evidence" value="ECO:0007669"/>
    <property type="project" value="UniProtKB-KW"/>
</dbReference>
<reference evidence="9 10" key="1">
    <citation type="submission" date="2018-06" db="EMBL/GenBank/DDBJ databases">
        <title>Natronomonas sp. F16-60 a new haloarchaeon isolated from a solar saltern of Isla Cristina, Huelva, Spain.</title>
        <authorList>
            <person name="Duran-Viseras A."/>
            <person name="Sanchez-Porro C."/>
            <person name="Ventosa A."/>
        </authorList>
    </citation>
    <scope>NUCLEOTIDE SEQUENCE [LARGE SCALE GENOMIC DNA]</scope>
    <source>
        <strain evidence="9 10">F16-60</strain>
    </source>
</reference>
<dbReference type="Pfam" id="PF02518">
    <property type="entry name" value="HATPase_c"/>
    <property type="match status" value="1"/>
</dbReference>
<dbReference type="PANTHER" id="PTHR44936:SF10">
    <property type="entry name" value="SENSOR PROTEIN RSTB"/>
    <property type="match status" value="1"/>
</dbReference>
<protein>
    <recommendedName>
        <fullName evidence="2">histidine kinase</fullName>
        <ecNumber evidence="2">2.7.13.3</ecNumber>
    </recommendedName>
</protein>
<dbReference type="InterPro" id="IPR035965">
    <property type="entry name" value="PAS-like_dom_sf"/>
</dbReference>
<dbReference type="EC" id="2.7.13.3" evidence="2"/>
<evidence type="ECO:0000313" key="10">
    <source>
        <dbReference type="Proteomes" id="UP000319894"/>
    </source>
</evidence>
<evidence type="ECO:0000256" key="3">
    <source>
        <dbReference type="ARBA" id="ARBA00022679"/>
    </source>
</evidence>
<evidence type="ECO:0000256" key="4">
    <source>
        <dbReference type="ARBA" id="ARBA00022741"/>
    </source>
</evidence>
<dbReference type="OrthoDB" id="230688at2157"/>
<dbReference type="PROSITE" id="PS50109">
    <property type="entry name" value="HIS_KIN"/>
    <property type="match status" value="1"/>
</dbReference>
<dbReference type="Gene3D" id="3.30.450.20">
    <property type="entry name" value="PAS domain"/>
    <property type="match status" value="1"/>
</dbReference>
<dbReference type="SUPFAM" id="SSF55785">
    <property type="entry name" value="PYP-like sensor domain (PAS domain)"/>
    <property type="match status" value="1"/>
</dbReference>
<name>A0A554MY20_9EURY</name>
<dbReference type="RefSeq" id="WP_144262717.1">
    <property type="nucleotide sequence ID" value="NZ_QMDX01000009.1"/>
</dbReference>
<dbReference type="InterPro" id="IPR050980">
    <property type="entry name" value="2C_sensor_his_kinase"/>
</dbReference>
<evidence type="ECO:0000313" key="9">
    <source>
        <dbReference type="EMBL" id="TSD10032.1"/>
    </source>
</evidence>
<evidence type="ECO:0000256" key="2">
    <source>
        <dbReference type="ARBA" id="ARBA00012438"/>
    </source>
</evidence>
<keyword evidence="4" id="KW-0547">Nucleotide-binding</keyword>
<gene>
    <name evidence="9" type="ORF">DP107_13680</name>
</gene>
<dbReference type="InterPro" id="IPR005467">
    <property type="entry name" value="His_kinase_dom"/>
</dbReference>
<dbReference type="Gene3D" id="3.30.565.10">
    <property type="entry name" value="Histidine kinase-like ATPase, C-terminal domain"/>
    <property type="match status" value="1"/>
</dbReference>
<dbReference type="EMBL" id="QMDX01000009">
    <property type="protein sequence ID" value="TSD10032.1"/>
    <property type="molecule type" value="Genomic_DNA"/>
</dbReference>
<dbReference type="SUPFAM" id="SSF55874">
    <property type="entry name" value="ATPase domain of HSP90 chaperone/DNA topoisomerase II/histidine kinase"/>
    <property type="match status" value="1"/>
</dbReference>